<organism evidence="1 2">
    <name type="scientific">Sphingomonas paeninsulae</name>
    <dbReference type="NCBI Taxonomy" id="2319844"/>
    <lineage>
        <taxon>Bacteria</taxon>
        <taxon>Pseudomonadati</taxon>
        <taxon>Pseudomonadota</taxon>
        <taxon>Alphaproteobacteria</taxon>
        <taxon>Sphingomonadales</taxon>
        <taxon>Sphingomonadaceae</taxon>
        <taxon>Sphingomonas</taxon>
    </lineage>
</organism>
<dbReference type="AlphaFoldDB" id="A0A494TQB5"/>
<dbReference type="EMBL" id="CP032829">
    <property type="protein sequence ID" value="AYJ87658.1"/>
    <property type="molecule type" value="Genomic_DNA"/>
</dbReference>
<dbReference type="Proteomes" id="UP000276254">
    <property type="component" value="Chromosome"/>
</dbReference>
<dbReference type="KEGG" id="spha:D3Y57_19180"/>
<dbReference type="OrthoDB" id="7570830at2"/>
<name>A0A494TQB5_SPHPE</name>
<evidence type="ECO:0000313" key="2">
    <source>
        <dbReference type="Proteomes" id="UP000276254"/>
    </source>
</evidence>
<dbReference type="Pfam" id="PF22758">
    <property type="entry name" value="Phage_cement"/>
    <property type="match status" value="1"/>
</dbReference>
<proteinExistence type="predicted"/>
<dbReference type="InterPro" id="IPR054438">
    <property type="entry name" value="Struct_cement_gp24/gp6"/>
</dbReference>
<accession>A0A494TQB5</accession>
<evidence type="ECO:0000313" key="1">
    <source>
        <dbReference type="EMBL" id="AYJ87658.1"/>
    </source>
</evidence>
<evidence type="ECO:0008006" key="3">
    <source>
        <dbReference type="Google" id="ProtNLM"/>
    </source>
</evidence>
<gene>
    <name evidence="1" type="ORF">D3Y57_19180</name>
</gene>
<sequence length="152" mass="15588">MAYQNGYTQFQPDGFPGMLGNMENWNGLTRTATATIAFGAPAQRSGDKQCAPLVTGGEFIGIAIGHHVITSTNGDSYGQYDNVPLADEAGKIGGLADAAISVGAALNWNTASGRYTTASVSGTVIAVPGAEADTAAAAAGSFFWVRLRRTPS</sequence>
<keyword evidence="2" id="KW-1185">Reference proteome</keyword>
<protein>
    <recommendedName>
        <fullName evidence="3">DUF2190 family protein</fullName>
    </recommendedName>
</protein>
<reference evidence="1 2" key="1">
    <citation type="submission" date="2018-09" db="EMBL/GenBank/DDBJ databases">
        <title>Sphingomonas peninsula sp. nov., isolated from fildes peninsula, Antarctic soil.</title>
        <authorList>
            <person name="Yingchao G."/>
        </authorList>
    </citation>
    <scope>NUCLEOTIDE SEQUENCE [LARGE SCALE GENOMIC DNA]</scope>
    <source>
        <strain evidence="1 2">YZ-8</strain>
    </source>
</reference>
<dbReference type="RefSeq" id="WP_121155256.1">
    <property type="nucleotide sequence ID" value="NZ_CP032829.1"/>
</dbReference>